<sequence length="467" mass="49138">MSSTGSGLDATTGGTAAARPQWSSRLAFILAATGSAVGLGNIWKFPYITGENGGGAFVLVYLACIAVIGLPILAAEVLLGRRGGHSPIRSMAQLCRRDGASGGWAWVAWMGFVAAFVLLSFYSVVGGWSLAYIGHAARGAFAGANAEAIGGMFGGMLSSPGTLLLWHTVFMLMVVAIVGAGLRAGMERAINTLMPLLFVLLLVLVGYAMVRGDFGRGLEFLFAPDFSKLSTEGVLTALGHAFFTLSTGICVMMAYGSFLPKEVNVARTVVTIGVLDTLVALLAGLAIFPLVFANGLEPGAGPGLIFVTLPLAFGQMTGGVVFGTLFFALLLVAAITSAISMIEPVVEWLEDRGVARKLGALLSGSLIWALGICTVLSFNHWADFHPLGFLSRFEGKTLFDLFDFLVSNLALPLGGLTIALYAGWVMKADILREQIGLGDGAVFELFRFVLRFLSPAAVLVVFVYNLV</sequence>
<dbReference type="SUPFAM" id="SSF161070">
    <property type="entry name" value="SNF-like"/>
    <property type="match status" value="1"/>
</dbReference>
<evidence type="ECO:0000256" key="4">
    <source>
        <dbReference type="ARBA" id="ARBA00022989"/>
    </source>
</evidence>
<dbReference type="PROSITE" id="PS00610">
    <property type="entry name" value="NA_NEUROTRAN_SYMP_1"/>
    <property type="match status" value="1"/>
</dbReference>
<feature type="transmembrane region" description="Helical" evidence="7">
    <location>
        <begin position="100"/>
        <end position="122"/>
    </location>
</feature>
<feature type="transmembrane region" description="Helical" evidence="7">
    <location>
        <begin position="189"/>
        <end position="210"/>
    </location>
</feature>
<dbReference type="PANTHER" id="PTHR42948">
    <property type="entry name" value="TRANSPORTER"/>
    <property type="match status" value="1"/>
</dbReference>
<keyword evidence="4 7" id="KW-1133">Transmembrane helix</keyword>
<feature type="transmembrane region" description="Helical" evidence="7">
    <location>
        <begin position="401"/>
        <end position="424"/>
    </location>
</feature>
<evidence type="ECO:0000256" key="2">
    <source>
        <dbReference type="ARBA" id="ARBA00022448"/>
    </source>
</evidence>
<proteinExistence type="inferred from homology"/>
<keyword evidence="9" id="KW-1185">Reference proteome</keyword>
<keyword evidence="6" id="KW-0769">Symport</keyword>
<dbReference type="NCBIfam" id="NF037979">
    <property type="entry name" value="Na_transp"/>
    <property type="match status" value="1"/>
</dbReference>
<feature type="transmembrane region" description="Helical" evidence="7">
    <location>
        <begin position="26"/>
        <end position="43"/>
    </location>
</feature>
<feature type="transmembrane region" description="Helical" evidence="7">
    <location>
        <begin position="445"/>
        <end position="464"/>
    </location>
</feature>
<feature type="transmembrane region" description="Helical" evidence="7">
    <location>
        <begin position="360"/>
        <end position="381"/>
    </location>
</feature>
<evidence type="ECO:0000313" key="8">
    <source>
        <dbReference type="EMBL" id="MFC6669429.1"/>
    </source>
</evidence>
<comment type="caution">
    <text evidence="8">The sequence shown here is derived from an EMBL/GenBank/DDBJ whole genome shotgun (WGS) entry which is preliminary data.</text>
</comment>
<dbReference type="PROSITE" id="PS50267">
    <property type="entry name" value="NA_NEUROTRAN_SYMP_3"/>
    <property type="match status" value="1"/>
</dbReference>
<evidence type="ECO:0000256" key="7">
    <source>
        <dbReference type="SAM" id="Phobius"/>
    </source>
</evidence>
<evidence type="ECO:0000256" key="5">
    <source>
        <dbReference type="ARBA" id="ARBA00023136"/>
    </source>
</evidence>
<reference evidence="9" key="1">
    <citation type="journal article" date="2019" name="Int. J. Syst. Evol. Microbiol.">
        <title>The Global Catalogue of Microorganisms (GCM) 10K type strain sequencing project: providing services to taxonomists for standard genome sequencing and annotation.</title>
        <authorList>
            <consortium name="The Broad Institute Genomics Platform"/>
            <consortium name="The Broad Institute Genome Sequencing Center for Infectious Disease"/>
            <person name="Wu L."/>
            <person name="Ma J."/>
        </authorList>
    </citation>
    <scope>NUCLEOTIDE SEQUENCE [LARGE SCALE GENOMIC DNA]</scope>
    <source>
        <strain evidence="9">NBRC 111756</strain>
    </source>
</reference>
<evidence type="ECO:0000256" key="3">
    <source>
        <dbReference type="ARBA" id="ARBA00022692"/>
    </source>
</evidence>
<gene>
    <name evidence="8" type="ORF">ACFQDL_04435</name>
</gene>
<dbReference type="CDD" id="cd10336">
    <property type="entry name" value="SLC6sbd_Tyt1-Like"/>
    <property type="match status" value="1"/>
</dbReference>
<organism evidence="8 9">
    <name type="scientific">Marinobacterium aestuariivivens</name>
    <dbReference type="NCBI Taxonomy" id="1698799"/>
    <lineage>
        <taxon>Bacteria</taxon>
        <taxon>Pseudomonadati</taxon>
        <taxon>Pseudomonadota</taxon>
        <taxon>Gammaproteobacteria</taxon>
        <taxon>Oceanospirillales</taxon>
        <taxon>Oceanospirillaceae</taxon>
        <taxon>Marinobacterium</taxon>
    </lineage>
</organism>
<dbReference type="PANTHER" id="PTHR42948:SF1">
    <property type="entry name" value="TRANSPORTER"/>
    <property type="match status" value="1"/>
</dbReference>
<dbReference type="EMBL" id="JBHSWE010000001">
    <property type="protein sequence ID" value="MFC6669429.1"/>
    <property type="molecule type" value="Genomic_DNA"/>
</dbReference>
<keyword evidence="2 6" id="KW-0813">Transport</keyword>
<accession>A0ABW1ZW71</accession>
<dbReference type="Proteomes" id="UP001596422">
    <property type="component" value="Unassembled WGS sequence"/>
</dbReference>
<comment type="subcellular location">
    <subcellularLocation>
        <location evidence="1">Membrane</location>
        <topology evidence="1">Multi-pass membrane protein</topology>
    </subcellularLocation>
</comment>
<dbReference type="RefSeq" id="WP_379907987.1">
    <property type="nucleotide sequence ID" value="NZ_JBHSWE010000001.1"/>
</dbReference>
<name>A0ABW1ZW71_9GAMM</name>
<comment type="similarity">
    <text evidence="6">Belongs to the sodium:neurotransmitter symporter (SNF) (TC 2.A.22) family.</text>
</comment>
<dbReference type="PRINTS" id="PR00176">
    <property type="entry name" value="NANEUSMPORT"/>
</dbReference>
<keyword evidence="5 7" id="KW-0472">Membrane</keyword>
<feature type="transmembrane region" description="Helical" evidence="7">
    <location>
        <begin position="312"/>
        <end position="339"/>
    </location>
</feature>
<evidence type="ECO:0000256" key="6">
    <source>
        <dbReference type="RuleBase" id="RU003732"/>
    </source>
</evidence>
<dbReference type="Pfam" id="PF00209">
    <property type="entry name" value="SNF"/>
    <property type="match status" value="2"/>
</dbReference>
<evidence type="ECO:0000313" key="9">
    <source>
        <dbReference type="Proteomes" id="UP001596422"/>
    </source>
</evidence>
<evidence type="ECO:0000256" key="1">
    <source>
        <dbReference type="ARBA" id="ARBA00004141"/>
    </source>
</evidence>
<feature type="transmembrane region" description="Helical" evidence="7">
    <location>
        <begin position="234"/>
        <end position="256"/>
    </location>
</feature>
<feature type="transmembrane region" description="Helical" evidence="7">
    <location>
        <begin position="268"/>
        <end position="292"/>
    </location>
</feature>
<feature type="transmembrane region" description="Helical" evidence="7">
    <location>
        <begin position="55"/>
        <end position="79"/>
    </location>
</feature>
<dbReference type="InterPro" id="IPR047218">
    <property type="entry name" value="YocR/YhdH-like"/>
</dbReference>
<dbReference type="InterPro" id="IPR000175">
    <property type="entry name" value="Na/ntran_symport"/>
</dbReference>
<feature type="transmembrane region" description="Helical" evidence="7">
    <location>
        <begin position="163"/>
        <end position="182"/>
    </location>
</feature>
<dbReference type="InterPro" id="IPR037272">
    <property type="entry name" value="SNS_sf"/>
</dbReference>
<keyword evidence="3 6" id="KW-0812">Transmembrane</keyword>
<protein>
    <recommendedName>
        <fullName evidence="6">Transporter</fullName>
    </recommendedName>
</protein>